<dbReference type="EMBL" id="QJKJ01008239">
    <property type="protein sequence ID" value="RDX80373.1"/>
    <property type="molecule type" value="Genomic_DNA"/>
</dbReference>
<dbReference type="Proteomes" id="UP000257109">
    <property type="component" value="Unassembled WGS sequence"/>
</dbReference>
<protein>
    <recommendedName>
        <fullName evidence="3">DUF4218 domain-containing protein</fullName>
    </recommendedName>
</protein>
<proteinExistence type="predicted"/>
<feature type="non-terminal residue" evidence="1">
    <location>
        <position position="1"/>
    </location>
</feature>
<name>A0A371FQN0_MUCPR</name>
<organism evidence="1 2">
    <name type="scientific">Mucuna pruriens</name>
    <name type="common">Velvet bean</name>
    <name type="synonym">Dolichos pruriens</name>
    <dbReference type="NCBI Taxonomy" id="157652"/>
    <lineage>
        <taxon>Eukaryota</taxon>
        <taxon>Viridiplantae</taxon>
        <taxon>Streptophyta</taxon>
        <taxon>Embryophyta</taxon>
        <taxon>Tracheophyta</taxon>
        <taxon>Spermatophyta</taxon>
        <taxon>Magnoliopsida</taxon>
        <taxon>eudicotyledons</taxon>
        <taxon>Gunneridae</taxon>
        <taxon>Pentapetalae</taxon>
        <taxon>rosids</taxon>
        <taxon>fabids</taxon>
        <taxon>Fabales</taxon>
        <taxon>Fabaceae</taxon>
        <taxon>Papilionoideae</taxon>
        <taxon>50 kb inversion clade</taxon>
        <taxon>NPAAA clade</taxon>
        <taxon>indigoferoid/millettioid clade</taxon>
        <taxon>Phaseoleae</taxon>
        <taxon>Mucuna</taxon>
    </lineage>
</organism>
<gene>
    <name evidence="1" type="ORF">CR513_39079</name>
</gene>
<accession>A0A371FQN0</accession>
<dbReference type="AlphaFoldDB" id="A0A371FQN0"/>
<evidence type="ECO:0000313" key="1">
    <source>
        <dbReference type="EMBL" id="RDX80373.1"/>
    </source>
</evidence>
<sequence>MSYATTINTWKKDLLPWSSKFLKINHLTSMLSLEGNRSKLLRKTYGRKGRYFLSTIMVQDKTNDGLNAWLYLIEIGIQQQLAPQSYGHQCVVGLLFKFQKACLNEKKSKINWLLWAIHDVMPKNVREVITGYIAKEATEFCLDYISIVESTRVPKSWPKGRCGDKGTQGVRLRAWVGRKKPTLLIFSSRCYKEKQPLNERKMDYQQAK</sequence>
<reference evidence="1" key="1">
    <citation type="submission" date="2018-05" db="EMBL/GenBank/DDBJ databases">
        <title>Draft genome of Mucuna pruriens seed.</title>
        <authorList>
            <person name="Nnadi N.E."/>
            <person name="Vos R."/>
            <person name="Hasami M.H."/>
            <person name="Devisetty U.K."/>
            <person name="Aguiy J.C."/>
        </authorList>
    </citation>
    <scope>NUCLEOTIDE SEQUENCE [LARGE SCALE GENOMIC DNA]</scope>
    <source>
        <strain evidence="1">JCA_2017</strain>
    </source>
</reference>
<evidence type="ECO:0000313" key="2">
    <source>
        <dbReference type="Proteomes" id="UP000257109"/>
    </source>
</evidence>
<evidence type="ECO:0008006" key="3">
    <source>
        <dbReference type="Google" id="ProtNLM"/>
    </source>
</evidence>
<comment type="caution">
    <text evidence="1">The sequence shown here is derived from an EMBL/GenBank/DDBJ whole genome shotgun (WGS) entry which is preliminary data.</text>
</comment>
<keyword evidence="2" id="KW-1185">Reference proteome</keyword>